<feature type="domain" description="Gfo/Idh/MocA-like oxidoreductase N-terminal" evidence="2">
    <location>
        <begin position="5"/>
        <end position="123"/>
    </location>
</feature>
<reference evidence="4 5" key="1">
    <citation type="submission" date="2020-03" db="EMBL/GenBank/DDBJ databases">
        <title>Whole genome shotgun sequence of Phytohabitans flavus NBRC 107702.</title>
        <authorList>
            <person name="Komaki H."/>
            <person name="Tamura T."/>
        </authorList>
    </citation>
    <scope>NUCLEOTIDE SEQUENCE [LARGE SCALE GENOMIC DNA]</scope>
    <source>
        <strain evidence="4 5">NBRC 107702</strain>
    </source>
</reference>
<dbReference type="EMBL" id="AP022870">
    <property type="protein sequence ID" value="BCB77483.1"/>
    <property type="molecule type" value="Genomic_DNA"/>
</dbReference>
<sequence length="373" mass="37953">MPNRIRVGIVGASTARGWAAAAHVPALARLDEYQLVAVATTREASARAAAEAFGARHAFTGAAALANHPDVDLVVVSVKAPDHAPAVRAAIEAGKQVLVEWPLTVTAGEAAELAAAAEAARLRHAVVLQVYASPGARFVRDLVREGRIGELAAVAFTGGGDPLGGSRIYRDLAWGTAAGTGNDILTIMVGHALAAVEVVTGAALTEVSAVTARHHDRVGIVGSGESVANGVDGQVVVAGLLDGGAVASLCLLGGNAAAPDGFQLRLTGTEGTLTVTPADPGHYSNWATWRVRLAPAGGEPHELAIPERYRLAPAGLPDGPVASIASLYRLLGAGSAELATFHTAARSQRTLEAITRAAATGTRQRLTTAAVHT</sequence>
<dbReference type="Gene3D" id="3.30.360.10">
    <property type="entry name" value="Dihydrodipicolinate Reductase, domain 2"/>
    <property type="match status" value="1"/>
</dbReference>
<dbReference type="KEGG" id="pfla:Pflav_038930"/>
<dbReference type="PANTHER" id="PTHR43818:SF11">
    <property type="entry name" value="BCDNA.GH03377"/>
    <property type="match status" value="1"/>
</dbReference>
<dbReference type="SUPFAM" id="SSF51735">
    <property type="entry name" value="NAD(P)-binding Rossmann-fold domains"/>
    <property type="match status" value="1"/>
</dbReference>
<evidence type="ECO:0000259" key="3">
    <source>
        <dbReference type="Pfam" id="PF22685"/>
    </source>
</evidence>
<dbReference type="Pfam" id="PF22685">
    <property type="entry name" value="Gal80p_C-like"/>
    <property type="match status" value="1"/>
</dbReference>
<dbReference type="GO" id="GO:0016491">
    <property type="term" value="F:oxidoreductase activity"/>
    <property type="evidence" value="ECO:0007669"/>
    <property type="project" value="UniProtKB-KW"/>
</dbReference>
<protein>
    <submittedName>
        <fullName evidence="4">Oxidoreductase</fullName>
    </submittedName>
</protein>
<dbReference type="InterPro" id="IPR055080">
    <property type="entry name" value="Gal80p-like_C"/>
</dbReference>
<proteinExistence type="predicted"/>
<dbReference type="PANTHER" id="PTHR43818">
    <property type="entry name" value="BCDNA.GH03377"/>
    <property type="match status" value="1"/>
</dbReference>
<feature type="domain" description="Gal80p-like C-terminal" evidence="3">
    <location>
        <begin position="138"/>
        <end position="275"/>
    </location>
</feature>
<gene>
    <name evidence="4" type="ORF">Pflav_038930</name>
</gene>
<evidence type="ECO:0000259" key="2">
    <source>
        <dbReference type="Pfam" id="PF01408"/>
    </source>
</evidence>
<dbReference type="Gene3D" id="3.40.50.720">
    <property type="entry name" value="NAD(P)-binding Rossmann-like Domain"/>
    <property type="match status" value="1"/>
</dbReference>
<dbReference type="InterPro" id="IPR050463">
    <property type="entry name" value="Gfo/Idh/MocA_oxidrdct_glycsds"/>
</dbReference>
<evidence type="ECO:0000256" key="1">
    <source>
        <dbReference type="ARBA" id="ARBA00023002"/>
    </source>
</evidence>
<dbReference type="AlphaFoldDB" id="A0A6F8XUH5"/>
<evidence type="ECO:0000313" key="5">
    <source>
        <dbReference type="Proteomes" id="UP000502508"/>
    </source>
</evidence>
<dbReference type="InterPro" id="IPR000683">
    <property type="entry name" value="Gfo/Idh/MocA-like_OxRdtase_N"/>
</dbReference>
<dbReference type="InterPro" id="IPR036291">
    <property type="entry name" value="NAD(P)-bd_dom_sf"/>
</dbReference>
<keyword evidence="1" id="KW-0560">Oxidoreductase</keyword>
<dbReference type="Proteomes" id="UP000502508">
    <property type="component" value="Chromosome"/>
</dbReference>
<name>A0A6F8XUH5_9ACTN</name>
<keyword evidence="5" id="KW-1185">Reference proteome</keyword>
<dbReference type="SUPFAM" id="SSF55347">
    <property type="entry name" value="Glyceraldehyde-3-phosphate dehydrogenase-like, C-terminal domain"/>
    <property type="match status" value="1"/>
</dbReference>
<reference evidence="4 5" key="2">
    <citation type="submission" date="2020-03" db="EMBL/GenBank/DDBJ databases">
        <authorList>
            <person name="Ichikawa N."/>
            <person name="Kimura A."/>
            <person name="Kitahashi Y."/>
            <person name="Uohara A."/>
        </authorList>
    </citation>
    <scope>NUCLEOTIDE SEQUENCE [LARGE SCALE GENOMIC DNA]</scope>
    <source>
        <strain evidence="4 5">NBRC 107702</strain>
    </source>
</reference>
<dbReference type="RefSeq" id="WP_173037247.1">
    <property type="nucleotide sequence ID" value="NZ_AP022870.1"/>
</dbReference>
<dbReference type="Pfam" id="PF01408">
    <property type="entry name" value="GFO_IDH_MocA"/>
    <property type="match status" value="1"/>
</dbReference>
<organism evidence="4 5">
    <name type="scientific">Phytohabitans flavus</name>
    <dbReference type="NCBI Taxonomy" id="1076124"/>
    <lineage>
        <taxon>Bacteria</taxon>
        <taxon>Bacillati</taxon>
        <taxon>Actinomycetota</taxon>
        <taxon>Actinomycetes</taxon>
        <taxon>Micromonosporales</taxon>
        <taxon>Micromonosporaceae</taxon>
    </lineage>
</organism>
<dbReference type="GO" id="GO:0000166">
    <property type="term" value="F:nucleotide binding"/>
    <property type="evidence" value="ECO:0007669"/>
    <property type="project" value="InterPro"/>
</dbReference>
<evidence type="ECO:0000313" key="4">
    <source>
        <dbReference type="EMBL" id="BCB77483.1"/>
    </source>
</evidence>
<accession>A0A6F8XUH5</accession>